<proteinExistence type="predicted"/>
<reference evidence="1" key="1">
    <citation type="submission" date="2022-01" db="EMBL/GenBank/DDBJ databases">
        <title>Nocardioidaceae gen. sp. A5X3R13.</title>
        <authorList>
            <person name="Lopez Marin M.A."/>
            <person name="Uhlik O."/>
        </authorList>
    </citation>
    <scope>NUCLEOTIDE SEQUENCE</scope>
    <source>
        <strain evidence="1">A5X3R13</strain>
    </source>
</reference>
<organism evidence="1 2">
    <name type="scientific">Solicola gregarius</name>
    <dbReference type="NCBI Taxonomy" id="2908642"/>
    <lineage>
        <taxon>Bacteria</taxon>
        <taxon>Bacillati</taxon>
        <taxon>Actinomycetota</taxon>
        <taxon>Actinomycetes</taxon>
        <taxon>Propionibacteriales</taxon>
        <taxon>Nocardioidaceae</taxon>
        <taxon>Solicola</taxon>
    </lineage>
</organism>
<keyword evidence="2" id="KW-1185">Reference proteome</keyword>
<sequence length="57" mass="6407">MRIVDGIHRFQAAKARGEAEIDVHWYDGDDRSAFLFSVPANIRQRLQLPAREGLAAA</sequence>
<dbReference type="Proteomes" id="UP001164390">
    <property type="component" value="Chromosome"/>
</dbReference>
<dbReference type="AlphaFoldDB" id="A0AA46TJ86"/>
<dbReference type="InterPro" id="IPR036086">
    <property type="entry name" value="ParB/Sulfiredoxin_sf"/>
</dbReference>
<dbReference type="EMBL" id="CP094970">
    <property type="protein sequence ID" value="UYM06280.1"/>
    <property type="molecule type" value="Genomic_DNA"/>
</dbReference>
<accession>A0AA46TJ86</accession>
<evidence type="ECO:0008006" key="3">
    <source>
        <dbReference type="Google" id="ProtNLM"/>
    </source>
</evidence>
<protein>
    <recommendedName>
        <fullName evidence="3">ParB/Sulfiredoxin domain-containing protein</fullName>
    </recommendedName>
</protein>
<dbReference type="SUPFAM" id="SSF110849">
    <property type="entry name" value="ParB/Sulfiredoxin"/>
    <property type="match status" value="1"/>
</dbReference>
<name>A0AA46TJ86_9ACTN</name>
<evidence type="ECO:0000313" key="2">
    <source>
        <dbReference type="Proteomes" id="UP001164390"/>
    </source>
</evidence>
<evidence type="ECO:0000313" key="1">
    <source>
        <dbReference type="EMBL" id="UYM06280.1"/>
    </source>
</evidence>
<gene>
    <name evidence="1" type="ORF">L0C25_04165</name>
</gene>
<dbReference type="KEGG" id="sgrg:L0C25_04165"/>